<evidence type="ECO:0000259" key="2">
    <source>
        <dbReference type="Pfam" id="PF11760"/>
    </source>
</evidence>
<protein>
    <submittedName>
        <fullName evidence="4">Cobalamin biosynthesis protein CbiG</fullName>
        <ecNumber evidence="4">3.7.1.12</ecNumber>
    </submittedName>
</protein>
<dbReference type="InterPro" id="IPR038029">
    <property type="entry name" value="GbiG_N_sf"/>
</dbReference>
<proteinExistence type="predicted"/>
<evidence type="ECO:0000259" key="3">
    <source>
        <dbReference type="Pfam" id="PF11761"/>
    </source>
</evidence>
<evidence type="ECO:0000313" key="5">
    <source>
        <dbReference type="Proteomes" id="UP000366051"/>
    </source>
</evidence>
<sequence>MNIIALTPGGANLGSRIASVFPESILWIPEDLDFLGETNRYRRWKKPLQPTFGGIYQEGRPILFIGALAILVRFLGPLMTNKKQDPPVVALDEKGHHVIAVLSGHWGGANELAHQVAQAIDAKPVITTATDVVEVPAVDLFARRYGARIDPWENVKKISSALLRQQPVQWLMEEKFLQYWQRYIKNKLSPLDKEYKVAPELQIPWQTWTSHIKDEEEKRELALGDNKGNNLTVLCTSTRKKSPATITLYPRYIVAGIGCRRGVSLEKVKAALHQAFVEAEIDERCLLAIASGWIKKEEPALVELARERELPFYTFQPYEIENCCNQHEEITASSFVYQTIGVKALCEPAALLVHQRSRLLVTKRSYGPVTIALAEAPWPLLDSVQQEKMK</sequence>
<organism evidence="4 5">
    <name type="scientific">Heliorestis convoluta</name>
    <dbReference type="NCBI Taxonomy" id="356322"/>
    <lineage>
        <taxon>Bacteria</taxon>
        <taxon>Bacillati</taxon>
        <taxon>Bacillota</taxon>
        <taxon>Clostridia</taxon>
        <taxon>Eubacteriales</taxon>
        <taxon>Heliobacteriaceae</taxon>
        <taxon>Heliorestis</taxon>
    </lineage>
</organism>
<dbReference type="Gene3D" id="3.40.50.11220">
    <property type="match status" value="1"/>
</dbReference>
<dbReference type="SUPFAM" id="SSF159664">
    <property type="entry name" value="CobE/GbiG C-terminal domain-like"/>
    <property type="match status" value="1"/>
</dbReference>
<feature type="domain" description="Cobalamin synthesis G N-terminal" evidence="2">
    <location>
        <begin position="52"/>
        <end position="131"/>
    </location>
</feature>
<dbReference type="GO" id="GO:0009236">
    <property type="term" value="P:cobalamin biosynthetic process"/>
    <property type="evidence" value="ECO:0007669"/>
    <property type="project" value="InterPro"/>
</dbReference>
<dbReference type="EMBL" id="CP045875">
    <property type="protein sequence ID" value="QGG46901.1"/>
    <property type="molecule type" value="Genomic_DNA"/>
</dbReference>
<dbReference type="InterPro" id="IPR036518">
    <property type="entry name" value="CobE/GbiG_C_sf"/>
</dbReference>
<dbReference type="OrthoDB" id="9781023at2"/>
<dbReference type="PANTHER" id="PTHR37477">
    <property type="entry name" value="COBALT-PRECORRIN-5A HYDROLASE"/>
    <property type="match status" value="1"/>
</dbReference>
<gene>
    <name evidence="4" type="primary">cbiG</name>
    <name evidence="4" type="ORF">FTV88_0723</name>
</gene>
<feature type="domain" description="Cobalamin biosynthesis central region" evidence="3">
    <location>
        <begin position="136"/>
        <end position="180"/>
    </location>
</feature>
<dbReference type="Pfam" id="PF11761">
    <property type="entry name" value="CbiG_mid"/>
    <property type="match status" value="1"/>
</dbReference>
<evidence type="ECO:0000313" key="4">
    <source>
        <dbReference type="EMBL" id="QGG46901.1"/>
    </source>
</evidence>
<dbReference type="Gene3D" id="3.30.420.180">
    <property type="entry name" value="CobE/GbiG C-terminal domain"/>
    <property type="match status" value="1"/>
</dbReference>
<dbReference type="EC" id="3.7.1.12" evidence="4"/>
<reference evidence="5" key="1">
    <citation type="submission" date="2019-11" db="EMBL/GenBank/DDBJ databases">
        <title>Genome sequence of Heliorestis convoluta strain HH, an alkaliphilic and minimalistic phototrophic bacterium from a soda lake in Egypt.</title>
        <authorList>
            <person name="Dewey E.D."/>
            <person name="Stokes L.M."/>
            <person name="Burchell B.M."/>
            <person name="Shaffer K.N."/>
            <person name="Huntington A.M."/>
            <person name="Baker J.M."/>
            <person name="Nadendla S."/>
            <person name="Giglio M.G."/>
            <person name="Touchman J.W."/>
            <person name="Blankenship R.E."/>
            <person name="Madigan M.T."/>
            <person name="Sattley W.M."/>
        </authorList>
    </citation>
    <scope>NUCLEOTIDE SEQUENCE [LARGE SCALE GENOMIC DNA]</scope>
    <source>
        <strain evidence="5">HH</strain>
    </source>
</reference>
<dbReference type="KEGG" id="hcv:FTV88_0723"/>
<dbReference type="InterPro" id="IPR021744">
    <property type="entry name" value="CbiG_N"/>
</dbReference>
<evidence type="ECO:0000259" key="1">
    <source>
        <dbReference type="Pfam" id="PF01890"/>
    </source>
</evidence>
<dbReference type="Pfam" id="PF01890">
    <property type="entry name" value="CbiG_C"/>
    <property type="match status" value="1"/>
</dbReference>
<feature type="domain" description="CobE/GbiG C-terminal" evidence="1">
    <location>
        <begin position="253"/>
        <end position="374"/>
    </location>
</feature>
<dbReference type="AlphaFoldDB" id="A0A5Q2MY93"/>
<dbReference type="InterPro" id="IPR052553">
    <property type="entry name" value="CbiG_hydrolase"/>
</dbReference>
<accession>A0A5Q2MY93</accession>
<name>A0A5Q2MY93_9FIRM</name>
<dbReference type="InterPro" id="IPR002750">
    <property type="entry name" value="CobE/GbiG_C"/>
</dbReference>
<keyword evidence="4" id="KW-0378">Hydrolase</keyword>
<keyword evidence="5" id="KW-1185">Reference proteome</keyword>
<dbReference type="GO" id="GO:0043779">
    <property type="term" value="F:cobalt-precorrin-5A acetaldehyde-lyase activity"/>
    <property type="evidence" value="ECO:0007669"/>
    <property type="project" value="UniProtKB-EC"/>
</dbReference>
<dbReference type="RefSeq" id="WP_153724390.1">
    <property type="nucleotide sequence ID" value="NZ_CP045875.1"/>
</dbReference>
<dbReference type="SUPFAM" id="SSF159672">
    <property type="entry name" value="CbiG N-terminal domain-like"/>
    <property type="match status" value="1"/>
</dbReference>
<dbReference type="Pfam" id="PF11760">
    <property type="entry name" value="CbiG_N"/>
    <property type="match status" value="1"/>
</dbReference>
<dbReference type="InterPro" id="IPR021745">
    <property type="entry name" value="CbiG_mid"/>
</dbReference>
<dbReference type="Proteomes" id="UP000366051">
    <property type="component" value="Chromosome"/>
</dbReference>
<dbReference type="PANTHER" id="PTHR37477:SF1">
    <property type="entry name" value="COBALT-PRECORRIN-5A HYDROLASE"/>
    <property type="match status" value="1"/>
</dbReference>